<keyword evidence="6" id="KW-0808">Transferase</keyword>
<dbReference type="InterPro" id="IPR015864">
    <property type="entry name" value="FAD_synthase"/>
</dbReference>
<dbReference type="SUPFAM" id="SSF52374">
    <property type="entry name" value="Nucleotidylyl transferase"/>
    <property type="match status" value="1"/>
</dbReference>
<keyword evidence="5" id="KW-0288">FMN</keyword>
<evidence type="ECO:0000256" key="8">
    <source>
        <dbReference type="ARBA" id="ARBA00022741"/>
    </source>
</evidence>
<comment type="similarity">
    <text evidence="2">Belongs to the RibF family.</text>
</comment>
<name>A0A1T4YBD5_9BACL</name>
<dbReference type="UniPathway" id="UPA00277">
    <property type="reaction ID" value="UER00407"/>
</dbReference>
<comment type="catalytic activity">
    <reaction evidence="11">
        <text>FMN + ATP + H(+) = FAD + diphosphate</text>
        <dbReference type="Rhea" id="RHEA:17237"/>
        <dbReference type="ChEBI" id="CHEBI:15378"/>
        <dbReference type="ChEBI" id="CHEBI:30616"/>
        <dbReference type="ChEBI" id="CHEBI:33019"/>
        <dbReference type="ChEBI" id="CHEBI:57692"/>
        <dbReference type="ChEBI" id="CHEBI:58210"/>
        <dbReference type="EC" id="2.7.7.2"/>
    </reaction>
</comment>
<keyword evidence="14" id="KW-1185">Reference proteome</keyword>
<dbReference type="GO" id="GO:0003919">
    <property type="term" value="F:FMN adenylyltransferase activity"/>
    <property type="evidence" value="ECO:0007669"/>
    <property type="project" value="UniProtKB-EC"/>
</dbReference>
<dbReference type="RefSeq" id="WP_245799485.1">
    <property type="nucleotide sequence ID" value="NZ_FUYJ01000003.1"/>
</dbReference>
<dbReference type="CDD" id="cd02064">
    <property type="entry name" value="FAD_synthetase_N"/>
    <property type="match status" value="1"/>
</dbReference>
<feature type="domain" description="FAD synthetase" evidence="12">
    <location>
        <begin position="15"/>
        <end position="157"/>
    </location>
</feature>
<evidence type="ECO:0000256" key="2">
    <source>
        <dbReference type="ARBA" id="ARBA00010214"/>
    </source>
</evidence>
<evidence type="ECO:0000256" key="1">
    <source>
        <dbReference type="ARBA" id="ARBA00004726"/>
    </source>
</evidence>
<dbReference type="NCBIfam" id="TIGR00125">
    <property type="entry name" value="cyt_tran_rel"/>
    <property type="match status" value="1"/>
</dbReference>
<sequence>MLPIKVYRDGELELPQSIMTIGAFDGLHLGHQALINRAKSRAEIYGVPFVVYTFDPPPKVYFQNQSLLTPFAEKEKFLRNMGVDYTIVASFDEHYASRSVGEFLVELRKIHPQEIWVGPNFYFGKGKSGTTQDLNMISKTFEQPVVRCSKGEVISSTRIRKLFQGNEADQAYCLLGRQLTNE</sequence>
<evidence type="ECO:0000259" key="12">
    <source>
        <dbReference type="Pfam" id="PF06574"/>
    </source>
</evidence>
<evidence type="ECO:0000256" key="7">
    <source>
        <dbReference type="ARBA" id="ARBA00022695"/>
    </source>
</evidence>
<evidence type="ECO:0000313" key="13">
    <source>
        <dbReference type="EMBL" id="SKA98575.1"/>
    </source>
</evidence>
<dbReference type="PANTHER" id="PTHR22749:SF6">
    <property type="entry name" value="RIBOFLAVIN KINASE"/>
    <property type="match status" value="1"/>
</dbReference>
<dbReference type="GO" id="GO:0009231">
    <property type="term" value="P:riboflavin biosynthetic process"/>
    <property type="evidence" value="ECO:0007669"/>
    <property type="project" value="InterPro"/>
</dbReference>
<evidence type="ECO:0000256" key="6">
    <source>
        <dbReference type="ARBA" id="ARBA00022679"/>
    </source>
</evidence>
<dbReference type="Pfam" id="PF06574">
    <property type="entry name" value="FAD_syn"/>
    <property type="match status" value="1"/>
</dbReference>
<dbReference type="GO" id="GO:0005524">
    <property type="term" value="F:ATP binding"/>
    <property type="evidence" value="ECO:0007669"/>
    <property type="project" value="UniProtKB-KW"/>
</dbReference>
<evidence type="ECO:0000256" key="5">
    <source>
        <dbReference type="ARBA" id="ARBA00022643"/>
    </source>
</evidence>
<reference evidence="14" key="1">
    <citation type="submission" date="2017-02" db="EMBL/GenBank/DDBJ databases">
        <authorList>
            <person name="Varghese N."/>
            <person name="Submissions S."/>
        </authorList>
    </citation>
    <scope>NUCLEOTIDE SEQUENCE [LARGE SCALE GENOMIC DNA]</scope>
    <source>
        <strain evidence="14">DSM 23966</strain>
    </source>
</reference>
<dbReference type="InterPro" id="IPR004821">
    <property type="entry name" value="Cyt_trans-like"/>
</dbReference>
<dbReference type="GO" id="GO:0006747">
    <property type="term" value="P:FAD biosynthetic process"/>
    <property type="evidence" value="ECO:0007669"/>
    <property type="project" value="UniProtKB-UniPathway"/>
</dbReference>
<dbReference type="InterPro" id="IPR014729">
    <property type="entry name" value="Rossmann-like_a/b/a_fold"/>
</dbReference>
<evidence type="ECO:0000313" key="14">
    <source>
        <dbReference type="Proteomes" id="UP000190042"/>
    </source>
</evidence>
<keyword evidence="9" id="KW-0274">FAD</keyword>
<accession>A0A1T4YBD5</accession>
<dbReference type="Gene3D" id="3.40.50.620">
    <property type="entry name" value="HUPs"/>
    <property type="match status" value="1"/>
</dbReference>
<dbReference type="GO" id="GO:0008531">
    <property type="term" value="F:riboflavin kinase activity"/>
    <property type="evidence" value="ECO:0007669"/>
    <property type="project" value="TreeGrafter"/>
</dbReference>
<evidence type="ECO:0000256" key="3">
    <source>
        <dbReference type="ARBA" id="ARBA00012393"/>
    </source>
</evidence>
<dbReference type="EMBL" id="FUYJ01000003">
    <property type="protein sequence ID" value="SKA98575.1"/>
    <property type="molecule type" value="Genomic_DNA"/>
</dbReference>
<organism evidence="13 14">
    <name type="scientific">Sporosarcina newyorkensis</name>
    <dbReference type="NCBI Taxonomy" id="759851"/>
    <lineage>
        <taxon>Bacteria</taxon>
        <taxon>Bacillati</taxon>
        <taxon>Bacillota</taxon>
        <taxon>Bacilli</taxon>
        <taxon>Bacillales</taxon>
        <taxon>Caryophanaceae</taxon>
        <taxon>Sporosarcina</taxon>
    </lineage>
</organism>
<keyword evidence="10" id="KW-0067">ATP-binding</keyword>
<evidence type="ECO:0000256" key="4">
    <source>
        <dbReference type="ARBA" id="ARBA00022630"/>
    </source>
</evidence>
<keyword evidence="8" id="KW-0547">Nucleotide-binding</keyword>
<dbReference type="InterPro" id="IPR023468">
    <property type="entry name" value="Riboflavin_kinase"/>
</dbReference>
<evidence type="ECO:0000256" key="11">
    <source>
        <dbReference type="ARBA" id="ARBA00049494"/>
    </source>
</evidence>
<dbReference type="PANTHER" id="PTHR22749">
    <property type="entry name" value="RIBOFLAVIN KINASE/FMN ADENYLYLTRANSFERASE"/>
    <property type="match status" value="1"/>
</dbReference>
<protein>
    <recommendedName>
        <fullName evidence="3">FAD synthase</fullName>
        <ecNumber evidence="3">2.7.7.2</ecNumber>
    </recommendedName>
</protein>
<dbReference type="GO" id="GO:0009398">
    <property type="term" value="P:FMN biosynthetic process"/>
    <property type="evidence" value="ECO:0007669"/>
    <property type="project" value="TreeGrafter"/>
</dbReference>
<gene>
    <name evidence="13" type="ORF">SAMN04244570_2117</name>
</gene>
<dbReference type="Proteomes" id="UP000190042">
    <property type="component" value="Unassembled WGS sequence"/>
</dbReference>
<comment type="pathway">
    <text evidence="1">Cofactor biosynthesis; FAD biosynthesis; FAD from FMN: step 1/1.</text>
</comment>
<dbReference type="EC" id="2.7.7.2" evidence="3"/>
<proteinExistence type="inferred from homology"/>
<keyword evidence="4" id="KW-0285">Flavoprotein</keyword>
<evidence type="ECO:0000256" key="9">
    <source>
        <dbReference type="ARBA" id="ARBA00022827"/>
    </source>
</evidence>
<dbReference type="AlphaFoldDB" id="A0A1T4YBD5"/>
<keyword evidence="7" id="KW-0548">Nucleotidyltransferase</keyword>
<evidence type="ECO:0000256" key="10">
    <source>
        <dbReference type="ARBA" id="ARBA00022840"/>
    </source>
</evidence>